<gene>
    <name evidence="4" type="ORF">IIF7_19801</name>
</gene>
<dbReference type="STRING" id="1185767.IIF7_19801"/>
<protein>
    <submittedName>
        <fullName evidence="4">Peptidase S33 family protein</fullName>
    </submittedName>
</protein>
<evidence type="ECO:0000256" key="1">
    <source>
        <dbReference type="ARBA" id="ARBA00010088"/>
    </source>
</evidence>
<feature type="domain" description="AB hydrolase-1" evidence="3">
    <location>
        <begin position="75"/>
        <end position="438"/>
    </location>
</feature>
<dbReference type="Proteomes" id="UP000192746">
    <property type="component" value="Unassembled WGS sequence"/>
</dbReference>
<reference evidence="4 5" key="1">
    <citation type="submission" date="2013-04" db="EMBL/GenBank/DDBJ databases">
        <title>Zunongwangia sp. 22II14-10F7 Genome Sequencing.</title>
        <authorList>
            <person name="Lai Q."/>
            <person name="Shao Z."/>
        </authorList>
    </citation>
    <scope>NUCLEOTIDE SEQUENCE [LARGE SCALE GENOMIC DNA]</scope>
    <source>
        <strain evidence="4 5">22II14-10F7</strain>
    </source>
</reference>
<organism evidence="4 5">
    <name type="scientific">Zunongwangia atlantica 22II14-10F7</name>
    <dbReference type="NCBI Taxonomy" id="1185767"/>
    <lineage>
        <taxon>Bacteria</taxon>
        <taxon>Pseudomonadati</taxon>
        <taxon>Bacteroidota</taxon>
        <taxon>Flavobacteriia</taxon>
        <taxon>Flavobacteriales</taxon>
        <taxon>Flavobacteriaceae</taxon>
        <taxon>Zunongwangia</taxon>
    </lineage>
</organism>
<dbReference type="InterPro" id="IPR000073">
    <property type="entry name" value="AB_hydrolase_1"/>
</dbReference>
<evidence type="ECO:0000259" key="3">
    <source>
        <dbReference type="Pfam" id="PF00561"/>
    </source>
</evidence>
<keyword evidence="5" id="KW-1185">Reference proteome</keyword>
<comment type="similarity">
    <text evidence="1">Belongs to the peptidase S33 family.</text>
</comment>
<dbReference type="SUPFAM" id="SSF53474">
    <property type="entry name" value="alpha/beta-Hydrolases"/>
    <property type="match status" value="1"/>
</dbReference>
<evidence type="ECO:0000313" key="5">
    <source>
        <dbReference type="Proteomes" id="UP000192746"/>
    </source>
</evidence>
<name>A0A1Y1SZ43_9FLAO</name>
<accession>A0A1Y1SZ43</accession>
<dbReference type="PANTHER" id="PTHR43248">
    <property type="entry name" value="2-SUCCINYL-6-HYDROXY-2,4-CYCLOHEXADIENE-1-CARBOXYLATE SYNTHASE"/>
    <property type="match status" value="1"/>
</dbReference>
<keyword evidence="2" id="KW-0378">Hydrolase</keyword>
<proteinExistence type="inferred from homology"/>
<dbReference type="InterPro" id="IPR051601">
    <property type="entry name" value="Serine_prot/Carboxylest_S33"/>
</dbReference>
<dbReference type="Gene3D" id="3.40.50.1820">
    <property type="entry name" value="alpha/beta hydrolase"/>
    <property type="match status" value="1"/>
</dbReference>
<dbReference type="Pfam" id="PF00561">
    <property type="entry name" value="Abhydrolase_1"/>
    <property type="match status" value="1"/>
</dbReference>
<sequence length="468" mass="53371">MKKFILLTILVIYSIGQVEAQSWKCPENIRIPEFKSSDCFFLKAPLNYDSDNTEKIDLFVRKFPAKRKRKGSIWLIPGGPGESGATLYPLINQFSELFPHMDIFIPDHRGTGYSSKICPKEEVVDSPGGMALSNDEWGPCFDYMYSNPNYAKAFTITNAAKDLSLLINELSGQGERYIYGVSYGTQLVLRLLQLGTTNLDAVILDSLVPLQDDEKYDLSRRSFITNEVGLSFLQKFDETFPNHISIREQLKNVIERAEKDQEFANQLPKQDLTILFGMMLDIPYVRNKIPEIIKSLNKGDFKPLQNSIAKITSFYQEYGANYQSSPNSIPLTQIITASENNLRPDITKANVAQESRELLFKSPLPNLIAENTMPTYKRDNYFGKIPKQMPPTLILHGNLDPKTHIEGARKHYKVLKQENPSISFIEINSAPHFIALFAPNVFRKAVREFIRKKSIEDQTMNEKTLSFK</sequence>
<dbReference type="AlphaFoldDB" id="A0A1Y1SZ43"/>
<dbReference type="RefSeq" id="WP_176219017.1">
    <property type="nucleotide sequence ID" value="NZ_ARYN01000031.1"/>
</dbReference>
<evidence type="ECO:0000313" key="4">
    <source>
        <dbReference type="EMBL" id="ORL43625.1"/>
    </source>
</evidence>
<dbReference type="InterPro" id="IPR029058">
    <property type="entry name" value="AB_hydrolase_fold"/>
</dbReference>
<dbReference type="GO" id="GO:0016787">
    <property type="term" value="F:hydrolase activity"/>
    <property type="evidence" value="ECO:0007669"/>
    <property type="project" value="UniProtKB-KW"/>
</dbReference>
<dbReference type="EMBL" id="ARYN01000031">
    <property type="protein sequence ID" value="ORL43625.1"/>
    <property type="molecule type" value="Genomic_DNA"/>
</dbReference>
<evidence type="ECO:0000256" key="2">
    <source>
        <dbReference type="ARBA" id="ARBA00022801"/>
    </source>
</evidence>
<comment type="caution">
    <text evidence="4">The sequence shown here is derived from an EMBL/GenBank/DDBJ whole genome shotgun (WGS) entry which is preliminary data.</text>
</comment>